<evidence type="ECO:0000313" key="5">
    <source>
        <dbReference type="EMBL" id="STX10405.1"/>
    </source>
</evidence>
<evidence type="ECO:0000313" key="6">
    <source>
        <dbReference type="EMBL" id="TDR33295.1"/>
    </source>
</evidence>
<feature type="domain" description="AB hydrolase-1" evidence="4">
    <location>
        <begin position="25"/>
        <end position="260"/>
    </location>
</feature>
<dbReference type="OrthoDB" id="9808398at2"/>
<dbReference type="NCBIfam" id="TIGR03695">
    <property type="entry name" value="menH_SHCHC"/>
    <property type="match status" value="1"/>
</dbReference>
<evidence type="ECO:0000313" key="8">
    <source>
        <dbReference type="Proteomes" id="UP000294641"/>
    </source>
</evidence>
<protein>
    <recommendedName>
        <fullName evidence="3">Putative 2-succinyl-6-hydroxy-2,4-cyclohexadiene-1-carboxylate synthase</fullName>
        <shortName evidence="3">SHCHC synthase</shortName>
        <ecNumber evidence="3">4.2.99.20</ecNumber>
    </recommendedName>
</protein>
<accession>A0A2U3A9G1</accession>
<comment type="caution">
    <text evidence="5">The sequence shown here is derived from an EMBL/GenBank/DDBJ whole genome shotgun (WGS) entry which is preliminary data.</text>
</comment>
<dbReference type="EMBL" id="SNZG01000056">
    <property type="protein sequence ID" value="TDR33295.1"/>
    <property type="molecule type" value="Genomic_DNA"/>
</dbReference>
<evidence type="ECO:0000256" key="3">
    <source>
        <dbReference type="HAMAP-Rule" id="MF_01660"/>
    </source>
</evidence>
<gene>
    <name evidence="3 5" type="primary">menH</name>
    <name evidence="6" type="ORF">DFR61_1565</name>
    <name evidence="5" type="ORF">NCTC10597_02128</name>
</gene>
<reference evidence="6 8" key="2">
    <citation type="submission" date="2019-03" db="EMBL/GenBank/DDBJ databases">
        <title>Genomic Encyclopedia of Type Strains, Phase IV (KMG-IV): sequencing the most valuable type-strain genomes for metagenomic binning, comparative biology and taxonomic classification.</title>
        <authorList>
            <person name="Goeker M."/>
        </authorList>
    </citation>
    <scope>NUCLEOTIDE SEQUENCE [LARGE SCALE GENOMIC DNA]</scope>
    <source>
        <strain evidence="6 8">DSM 20580</strain>
    </source>
</reference>
<dbReference type="PANTHER" id="PTHR42916">
    <property type="entry name" value="2-SUCCINYL-5-ENOLPYRUVYL-6-HYDROXY-3-CYCLOHEXENE-1-CARBOXYLATE SYNTHASE"/>
    <property type="match status" value="1"/>
</dbReference>
<evidence type="ECO:0000256" key="1">
    <source>
        <dbReference type="ARBA" id="ARBA00022428"/>
    </source>
</evidence>
<dbReference type="PANTHER" id="PTHR42916:SF1">
    <property type="entry name" value="PROTEIN PHYLLO, CHLOROPLASTIC"/>
    <property type="match status" value="1"/>
</dbReference>
<evidence type="ECO:0000313" key="7">
    <source>
        <dbReference type="Proteomes" id="UP000254330"/>
    </source>
</evidence>
<keyword evidence="8" id="KW-1185">Reference proteome</keyword>
<dbReference type="Proteomes" id="UP000294641">
    <property type="component" value="Unassembled WGS sequence"/>
</dbReference>
<dbReference type="InterPro" id="IPR022485">
    <property type="entry name" value="SHCHC_synthase_MenH"/>
</dbReference>
<keyword evidence="1 3" id="KW-0474">Menaquinone biosynthesis</keyword>
<dbReference type="InterPro" id="IPR029058">
    <property type="entry name" value="AB_hydrolase_fold"/>
</dbReference>
<comment type="similarity">
    <text evidence="3">Belongs to the AB hydrolase superfamily. MenH family.</text>
</comment>
<comment type="catalytic activity">
    <reaction evidence="3">
        <text>5-enolpyruvoyl-6-hydroxy-2-succinyl-cyclohex-3-ene-1-carboxylate = (1R,6R)-6-hydroxy-2-succinyl-cyclohexa-2,4-diene-1-carboxylate + pyruvate</text>
        <dbReference type="Rhea" id="RHEA:25597"/>
        <dbReference type="ChEBI" id="CHEBI:15361"/>
        <dbReference type="ChEBI" id="CHEBI:58689"/>
        <dbReference type="ChEBI" id="CHEBI:58818"/>
        <dbReference type="EC" id="4.2.99.20"/>
    </reaction>
</comment>
<dbReference type="Pfam" id="PF00561">
    <property type="entry name" value="Abhydrolase_1"/>
    <property type="match status" value="1"/>
</dbReference>
<dbReference type="GO" id="GO:0009234">
    <property type="term" value="P:menaquinone biosynthetic process"/>
    <property type="evidence" value="ECO:0007669"/>
    <property type="project" value="UniProtKB-UniRule"/>
</dbReference>
<sequence>MASVVTTINGMDFHYEVFNARMEETVVLLHGFTGSTKTWHEVVELMPTTKRIILIDLIGHGQTASPKQLHFYTMKEQVELLEAFFNWKGIQTFSLVGYSMGGRVALAYAMKYPARIEKLVLESSSPGLESLEDREARMESDQLLASRIEEAGVETFVDYWQDIPLFKSQKKLSEAQQKAIRQERLQQSAIGLANSLRGMGTGRQKSYWRELSNFEKPVVLLSGELDKKFIKKAEQMAALFPQCDHQTILGVGHAIHVENPQSFATIVKEQLYL</sequence>
<dbReference type="SUPFAM" id="SSF53474">
    <property type="entry name" value="alpha/beta-Hydrolases"/>
    <property type="match status" value="1"/>
</dbReference>
<comment type="pathway">
    <text evidence="3">Quinol/quinone metabolism; 1,4-dihydroxy-2-naphthoate biosynthesis; 1,4-dihydroxy-2-naphthoate from chorismate: step 3/7.</text>
</comment>
<dbReference type="InterPro" id="IPR000073">
    <property type="entry name" value="AB_hydrolase_1"/>
</dbReference>
<dbReference type="GO" id="GO:0070205">
    <property type="term" value="F:2-succinyl-6-hydroxy-2,4-cyclohexadiene-1-carboxylate synthase activity"/>
    <property type="evidence" value="ECO:0007669"/>
    <property type="project" value="UniProtKB-UniRule"/>
</dbReference>
<dbReference type="RefSeq" id="WP_109350790.1">
    <property type="nucleotide sequence ID" value="NZ_BJUE01000068.1"/>
</dbReference>
<dbReference type="UniPathway" id="UPA01057">
    <property type="reaction ID" value="UER00900"/>
</dbReference>
<comment type="function">
    <text evidence="3">Catalyzes a proton abstraction reaction that results in 2,5-elimination of pyruvate from 2-succinyl-5-enolpyruvyl-6-hydroxy-3-cyclohexene-1-carboxylate (SEPHCHC) and the formation of 2-succinyl-6-hydroxy-2,4-cyclohexadiene-1-carboxylate (SHCHC).</text>
</comment>
<evidence type="ECO:0000259" key="4">
    <source>
        <dbReference type="Pfam" id="PF00561"/>
    </source>
</evidence>
<comment type="pathway">
    <text evidence="3">Quinol/quinone metabolism; menaquinone biosynthesis.</text>
</comment>
<reference evidence="5 7" key="1">
    <citation type="submission" date="2018-06" db="EMBL/GenBank/DDBJ databases">
        <authorList>
            <consortium name="Pathogen Informatics"/>
            <person name="Doyle S."/>
        </authorList>
    </citation>
    <scope>NUCLEOTIDE SEQUENCE [LARGE SCALE GENOMIC DNA]</scope>
    <source>
        <strain evidence="5 7">NCTC10597</strain>
    </source>
</reference>
<dbReference type="Proteomes" id="UP000254330">
    <property type="component" value="Unassembled WGS sequence"/>
</dbReference>
<proteinExistence type="inferred from homology"/>
<dbReference type="PRINTS" id="PR00111">
    <property type="entry name" value="ABHYDROLASE"/>
</dbReference>
<organism evidence="5 7">
    <name type="scientific">Kurthia zopfii</name>
    <dbReference type="NCBI Taxonomy" id="1650"/>
    <lineage>
        <taxon>Bacteria</taxon>
        <taxon>Bacillati</taxon>
        <taxon>Bacillota</taxon>
        <taxon>Bacilli</taxon>
        <taxon>Bacillales</taxon>
        <taxon>Caryophanaceae</taxon>
        <taxon>Kurthia</taxon>
    </lineage>
</organism>
<dbReference type="Gene3D" id="3.40.50.1820">
    <property type="entry name" value="alpha/beta hydrolase"/>
    <property type="match status" value="1"/>
</dbReference>
<dbReference type="HAMAP" id="MF_01660">
    <property type="entry name" value="MenH"/>
    <property type="match status" value="1"/>
</dbReference>
<keyword evidence="2 3" id="KW-0456">Lyase</keyword>
<dbReference type="AlphaFoldDB" id="A0A2U3A9G1"/>
<name>A0A2U3A9G1_9BACL</name>
<evidence type="ECO:0000256" key="2">
    <source>
        <dbReference type="ARBA" id="ARBA00023239"/>
    </source>
</evidence>
<comment type="subunit">
    <text evidence="3">Monomer.</text>
</comment>
<dbReference type="EMBL" id="UGNP01000001">
    <property type="protein sequence ID" value="STX10405.1"/>
    <property type="molecule type" value="Genomic_DNA"/>
</dbReference>
<dbReference type="EC" id="4.2.99.20" evidence="3"/>
<dbReference type="UniPathway" id="UPA00079"/>